<name>M1ZTU5_CLOBO</name>
<gene>
    <name evidence="2" type="ORF">CFSAN001627_21904</name>
</gene>
<evidence type="ECO:0000313" key="3">
    <source>
        <dbReference type="Proteomes" id="UP000011944"/>
    </source>
</evidence>
<keyword evidence="1" id="KW-0472">Membrane</keyword>
<protein>
    <submittedName>
        <fullName evidence="2">Uncharacterized protein</fullName>
    </submittedName>
</protein>
<dbReference type="Proteomes" id="UP000011944">
    <property type="component" value="Unassembled WGS sequence"/>
</dbReference>
<reference evidence="2 3" key="1">
    <citation type="submission" date="2012-10" db="EMBL/GenBank/DDBJ databases">
        <authorList>
            <person name="Strain E.A."/>
            <person name="Brown E."/>
            <person name="Allard M.W."/>
            <person name="Gonzalez-Escalona N."/>
            <person name="Timme R."/>
        </authorList>
    </citation>
    <scope>NUCLEOTIDE SEQUENCE [LARGE SCALE GENOMIC DNA]</scope>
    <source>
        <strain evidence="2 3">CFSAN001627</strain>
    </source>
</reference>
<feature type="transmembrane region" description="Helical" evidence="1">
    <location>
        <begin position="34"/>
        <end position="50"/>
    </location>
</feature>
<dbReference type="EMBL" id="AMXI01001363">
    <property type="protein sequence ID" value="EKN40103.1"/>
    <property type="molecule type" value="Genomic_DNA"/>
</dbReference>
<dbReference type="AlphaFoldDB" id="M1ZTU5"/>
<feature type="non-terminal residue" evidence="2">
    <location>
        <position position="1"/>
    </location>
</feature>
<sequence length="54" mass="5985">GIYMGRKSNKKLGIIVGSIGLGIVVTIIVPIWGWLLAVGFGLIYIGWWIINRCR</sequence>
<comment type="caution">
    <text evidence="2">The sequence shown here is derived from an EMBL/GenBank/DDBJ whole genome shotgun (WGS) entry which is preliminary data.</text>
</comment>
<dbReference type="PATRIC" id="fig|1232189.3.peg.3431"/>
<proteinExistence type="predicted"/>
<feature type="transmembrane region" description="Helical" evidence="1">
    <location>
        <begin position="12"/>
        <end position="28"/>
    </location>
</feature>
<keyword evidence="1" id="KW-0812">Transmembrane</keyword>
<keyword evidence="1" id="KW-1133">Transmembrane helix</keyword>
<organism evidence="2 3">
    <name type="scientific">Clostridium botulinum CFSAN001627</name>
    <dbReference type="NCBI Taxonomy" id="1232189"/>
    <lineage>
        <taxon>Bacteria</taxon>
        <taxon>Bacillati</taxon>
        <taxon>Bacillota</taxon>
        <taxon>Clostridia</taxon>
        <taxon>Eubacteriales</taxon>
        <taxon>Clostridiaceae</taxon>
        <taxon>Clostridium</taxon>
    </lineage>
</organism>
<evidence type="ECO:0000256" key="1">
    <source>
        <dbReference type="SAM" id="Phobius"/>
    </source>
</evidence>
<accession>M1ZTU5</accession>
<reference evidence="2 3" key="2">
    <citation type="submission" date="2013-03" db="EMBL/GenBank/DDBJ databases">
        <title>Diversity in Clostridium botulinum.</title>
        <authorList>
            <person name="Timme R.E."/>
            <person name="Allard M."/>
            <person name="Luo Y."/>
            <person name="Strain E."/>
            <person name="Gonzalez-Escalona N."/>
            <person name="Brown E."/>
        </authorList>
    </citation>
    <scope>NUCLEOTIDE SEQUENCE [LARGE SCALE GENOMIC DNA]</scope>
    <source>
        <strain evidence="2 3">CFSAN001627</strain>
    </source>
</reference>
<evidence type="ECO:0000313" key="2">
    <source>
        <dbReference type="EMBL" id="EKN40103.1"/>
    </source>
</evidence>